<evidence type="ECO:0000256" key="8">
    <source>
        <dbReference type="ARBA" id="ARBA00048793"/>
    </source>
</evidence>
<dbReference type="InterPro" id="IPR013332">
    <property type="entry name" value="KPR_N"/>
</dbReference>
<dbReference type="InterPro" id="IPR036291">
    <property type="entry name" value="NAD(P)-bd_dom_sf"/>
</dbReference>
<evidence type="ECO:0000256" key="2">
    <source>
        <dbReference type="ARBA" id="ARBA00007870"/>
    </source>
</evidence>
<dbReference type="NCBIfam" id="NF005091">
    <property type="entry name" value="PRK06522.2-2"/>
    <property type="match status" value="1"/>
</dbReference>
<feature type="domain" description="Ketopantoate reductase N-terminal" evidence="10">
    <location>
        <begin position="3"/>
        <end position="151"/>
    </location>
</feature>
<dbReference type="SUPFAM" id="SSF48179">
    <property type="entry name" value="6-phosphogluconate dehydrogenase C-terminal domain-like"/>
    <property type="match status" value="1"/>
</dbReference>
<keyword evidence="6 9" id="KW-0560">Oxidoreductase</keyword>
<gene>
    <name evidence="12" type="ORF">AMPC_30720</name>
</gene>
<comment type="catalytic activity">
    <reaction evidence="8 9">
        <text>(R)-pantoate + NADP(+) = 2-dehydropantoate + NADPH + H(+)</text>
        <dbReference type="Rhea" id="RHEA:16233"/>
        <dbReference type="ChEBI" id="CHEBI:11561"/>
        <dbReference type="ChEBI" id="CHEBI:15378"/>
        <dbReference type="ChEBI" id="CHEBI:15980"/>
        <dbReference type="ChEBI" id="CHEBI:57783"/>
        <dbReference type="ChEBI" id="CHEBI:58349"/>
        <dbReference type="EC" id="1.1.1.169"/>
    </reaction>
</comment>
<evidence type="ECO:0000256" key="3">
    <source>
        <dbReference type="ARBA" id="ARBA00013014"/>
    </source>
</evidence>
<name>A0ABN6NCV1_9BACT</name>
<accession>A0ABN6NCV1</accession>
<keyword evidence="9" id="KW-0566">Pantothenate biosynthesis</keyword>
<dbReference type="InterPro" id="IPR008927">
    <property type="entry name" value="6-PGluconate_DH-like_C_sf"/>
</dbReference>
<dbReference type="Proteomes" id="UP001162734">
    <property type="component" value="Chromosome"/>
</dbReference>
<evidence type="ECO:0000256" key="7">
    <source>
        <dbReference type="ARBA" id="ARBA00032024"/>
    </source>
</evidence>
<dbReference type="SUPFAM" id="SSF51735">
    <property type="entry name" value="NAD(P)-binding Rossmann-fold domains"/>
    <property type="match status" value="1"/>
</dbReference>
<evidence type="ECO:0000313" key="12">
    <source>
        <dbReference type="EMBL" id="BDG09959.1"/>
    </source>
</evidence>
<evidence type="ECO:0000256" key="9">
    <source>
        <dbReference type="RuleBase" id="RU362068"/>
    </source>
</evidence>
<comment type="pathway">
    <text evidence="1 9">Cofactor biosynthesis; (R)-pantothenate biosynthesis; (R)-pantoate from 3-methyl-2-oxobutanoate: step 2/2.</text>
</comment>
<dbReference type="PANTHER" id="PTHR21708:SF26">
    <property type="entry name" value="2-DEHYDROPANTOATE 2-REDUCTASE"/>
    <property type="match status" value="1"/>
</dbReference>
<dbReference type="Gene3D" id="3.40.50.720">
    <property type="entry name" value="NAD(P)-binding Rossmann-like Domain"/>
    <property type="match status" value="1"/>
</dbReference>
<dbReference type="RefSeq" id="WP_248342357.1">
    <property type="nucleotide sequence ID" value="NZ_AP025592.1"/>
</dbReference>
<keyword evidence="13" id="KW-1185">Reference proteome</keyword>
<dbReference type="NCBIfam" id="TIGR00745">
    <property type="entry name" value="apbA_panE"/>
    <property type="match status" value="1"/>
</dbReference>
<dbReference type="Gene3D" id="1.10.1040.10">
    <property type="entry name" value="N-(1-d-carboxylethyl)-l-norvaline Dehydrogenase, domain 2"/>
    <property type="match status" value="1"/>
</dbReference>
<evidence type="ECO:0000256" key="4">
    <source>
        <dbReference type="ARBA" id="ARBA00019465"/>
    </source>
</evidence>
<dbReference type="InterPro" id="IPR013752">
    <property type="entry name" value="KPA_reductase"/>
</dbReference>
<reference evidence="13" key="1">
    <citation type="journal article" date="2022" name="Int. J. Syst. Evol. Microbiol.">
        <title>Anaeromyxobacter oryzae sp. nov., Anaeromyxobacter diazotrophicus sp. nov. and Anaeromyxobacter paludicola sp. nov., isolated from paddy soils.</title>
        <authorList>
            <person name="Itoh H."/>
            <person name="Xu Z."/>
            <person name="Mise K."/>
            <person name="Masuda Y."/>
            <person name="Ushijima N."/>
            <person name="Hayakawa C."/>
            <person name="Shiratori Y."/>
            <person name="Senoo K."/>
        </authorList>
    </citation>
    <scope>NUCLEOTIDE SEQUENCE [LARGE SCALE GENOMIC DNA]</scope>
    <source>
        <strain evidence="13">Red630</strain>
    </source>
</reference>
<evidence type="ECO:0000313" key="13">
    <source>
        <dbReference type="Proteomes" id="UP001162734"/>
    </source>
</evidence>
<comment type="function">
    <text evidence="9">Catalyzes the NADPH-dependent reduction of ketopantoate into pantoic acid.</text>
</comment>
<keyword evidence="5 9" id="KW-0521">NADP</keyword>
<proteinExistence type="inferred from homology"/>
<evidence type="ECO:0000256" key="6">
    <source>
        <dbReference type="ARBA" id="ARBA00023002"/>
    </source>
</evidence>
<dbReference type="Pfam" id="PF02558">
    <property type="entry name" value="ApbA"/>
    <property type="match status" value="1"/>
</dbReference>
<protein>
    <recommendedName>
        <fullName evidence="4 9">2-dehydropantoate 2-reductase</fullName>
        <ecNumber evidence="3 9">1.1.1.169</ecNumber>
    </recommendedName>
    <alternativeName>
        <fullName evidence="7 9">Ketopantoate reductase</fullName>
    </alternativeName>
</protein>
<dbReference type="EC" id="1.1.1.169" evidence="3 9"/>
<evidence type="ECO:0000259" key="11">
    <source>
        <dbReference type="Pfam" id="PF08546"/>
    </source>
</evidence>
<dbReference type="InterPro" id="IPR051402">
    <property type="entry name" value="KPR-Related"/>
</dbReference>
<evidence type="ECO:0000259" key="10">
    <source>
        <dbReference type="Pfam" id="PF02558"/>
    </source>
</evidence>
<feature type="domain" description="Ketopantoate reductase C-terminal" evidence="11">
    <location>
        <begin position="177"/>
        <end position="297"/>
    </location>
</feature>
<dbReference type="Pfam" id="PF08546">
    <property type="entry name" value="ApbA_C"/>
    <property type="match status" value="1"/>
</dbReference>
<organism evidence="12 13">
    <name type="scientific">Anaeromyxobacter paludicola</name>
    <dbReference type="NCBI Taxonomy" id="2918171"/>
    <lineage>
        <taxon>Bacteria</taxon>
        <taxon>Pseudomonadati</taxon>
        <taxon>Myxococcota</taxon>
        <taxon>Myxococcia</taxon>
        <taxon>Myxococcales</taxon>
        <taxon>Cystobacterineae</taxon>
        <taxon>Anaeromyxobacteraceae</taxon>
        <taxon>Anaeromyxobacter</taxon>
    </lineage>
</organism>
<evidence type="ECO:0000256" key="1">
    <source>
        <dbReference type="ARBA" id="ARBA00004994"/>
    </source>
</evidence>
<sequence>MRIVIVGAGGVGGLLAGLLSQAGEEVAVVARGAHLAAIREHGLRVEGDMGSFTARVEATDSLDALAPADAVLVATKAWQVADVAPKLARLVREGTVVVPLQNGVEAALTLLGGLWPGPVLGGLCAVFSWIDAPGVIRMVGPPIWVKVGEWPKGRSARVEALCEVLRRAGVDARPQEDVEAAAWEKFLFIDPFGACGALAAAPIGAVRTTPETRALLEQLVHEVGTLARARGVHLSLEAEARTIAWFDRLAPDSTASMQRDLAAGRPSELVDQVGAVVRMAAESGVGAPAHRFALAALLPREQAAREKAGLGRK</sequence>
<dbReference type="InterPro" id="IPR013328">
    <property type="entry name" value="6PGD_dom2"/>
</dbReference>
<comment type="similarity">
    <text evidence="2 9">Belongs to the ketopantoate reductase family.</text>
</comment>
<dbReference type="PANTHER" id="PTHR21708">
    <property type="entry name" value="PROBABLE 2-DEHYDROPANTOATE 2-REDUCTASE"/>
    <property type="match status" value="1"/>
</dbReference>
<dbReference type="InterPro" id="IPR003710">
    <property type="entry name" value="ApbA"/>
</dbReference>
<evidence type="ECO:0000256" key="5">
    <source>
        <dbReference type="ARBA" id="ARBA00022857"/>
    </source>
</evidence>
<dbReference type="EMBL" id="AP025592">
    <property type="protein sequence ID" value="BDG09959.1"/>
    <property type="molecule type" value="Genomic_DNA"/>
</dbReference>